<protein>
    <submittedName>
        <fullName evidence="3">Zinc-dependent metalloprotease</fullName>
    </submittedName>
</protein>
<dbReference type="RefSeq" id="WP_413269625.1">
    <property type="nucleotide sequence ID" value="NZ_JBHFNQ010000052.1"/>
</dbReference>
<evidence type="ECO:0000259" key="2">
    <source>
        <dbReference type="Pfam" id="PF17148"/>
    </source>
</evidence>
<comment type="caution">
    <text evidence="3">The sequence shown here is derived from an EMBL/GenBank/DDBJ whole genome shotgun (WGS) entry which is preliminary data.</text>
</comment>
<feature type="domain" description="EcxA zinc-binding" evidence="1">
    <location>
        <begin position="479"/>
        <end position="807"/>
    </location>
</feature>
<accession>A0ABV4X156</accession>
<feature type="domain" description="DUF5117" evidence="2">
    <location>
        <begin position="124"/>
        <end position="311"/>
    </location>
</feature>
<dbReference type="PANTHER" id="PTHR38478:SF1">
    <property type="entry name" value="ZINC DEPENDENT METALLOPROTEASE DOMAIN LIPOPROTEIN"/>
    <property type="match status" value="1"/>
</dbReference>
<dbReference type="Pfam" id="PF17148">
    <property type="entry name" value="DUF5117"/>
    <property type="match status" value="1"/>
</dbReference>
<dbReference type="GO" id="GO:0008237">
    <property type="term" value="F:metallopeptidase activity"/>
    <property type="evidence" value="ECO:0007669"/>
    <property type="project" value="UniProtKB-KW"/>
</dbReference>
<dbReference type="EMBL" id="JBHFNQ010000052">
    <property type="protein sequence ID" value="MFB2876494.1"/>
    <property type="molecule type" value="Genomic_DNA"/>
</dbReference>
<keyword evidence="4" id="KW-1185">Reference proteome</keyword>
<keyword evidence="3" id="KW-0378">Hydrolase</keyword>
<evidence type="ECO:0000313" key="4">
    <source>
        <dbReference type="Proteomes" id="UP001576774"/>
    </source>
</evidence>
<evidence type="ECO:0000313" key="3">
    <source>
        <dbReference type="EMBL" id="MFB2876494.1"/>
    </source>
</evidence>
<name>A0ABV4X156_9CYAN</name>
<gene>
    <name evidence="3" type="ORF">ACE1CC_06345</name>
</gene>
<keyword evidence="3" id="KW-0482">Metalloprotease</keyword>
<dbReference type="InterPro" id="IPR033413">
    <property type="entry name" value="DUF5117"/>
</dbReference>
<dbReference type="Pfam" id="PF16313">
    <property type="entry name" value="DUF4953"/>
    <property type="match status" value="1"/>
</dbReference>
<dbReference type="PANTHER" id="PTHR38478">
    <property type="entry name" value="PEPTIDASE M1A AND M12B"/>
    <property type="match status" value="1"/>
</dbReference>
<keyword evidence="3" id="KW-0645">Protease</keyword>
<reference evidence="3 4" key="1">
    <citation type="submission" date="2024-09" db="EMBL/GenBank/DDBJ databases">
        <title>Floridaenema gen nov. (Aerosakkonemataceae, Aerosakkonematales ord. nov., Cyanobacteria) from benthic tropical and subtropical fresh waters, with the description of four new species.</title>
        <authorList>
            <person name="Moretto J.A."/>
            <person name="Berthold D.E."/>
            <person name="Lefler F.W."/>
            <person name="Huang I.-S."/>
            <person name="Laughinghouse H. IV."/>
        </authorList>
    </citation>
    <scope>NUCLEOTIDE SEQUENCE [LARGE SCALE GENOMIC DNA]</scope>
    <source>
        <strain evidence="3 4">BLCC-F46</strain>
    </source>
</reference>
<dbReference type="Proteomes" id="UP001576774">
    <property type="component" value="Unassembled WGS sequence"/>
</dbReference>
<dbReference type="InterPro" id="IPR024079">
    <property type="entry name" value="MetalloPept_cat_dom_sf"/>
</dbReference>
<dbReference type="Gene3D" id="3.40.390.10">
    <property type="entry name" value="Collagenase (Catalytic Domain)"/>
    <property type="match status" value="1"/>
</dbReference>
<dbReference type="InterPro" id="IPR034032">
    <property type="entry name" value="Zn_MMP-like_bac"/>
</dbReference>
<evidence type="ECO:0000259" key="1">
    <source>
        <dbReference type="Pfam" id="PF16313"/>
    </source>
</evidence>
<dbReference type="CDD" id="cd04276">
    <property type="entry name" value="ZnMc_MMP_like_2"/>
    <property type="match status" value="1"/>
</dbReference>
<dbReference type="SUPFAM" id="SSF55486">
    <property type="entry name" value="Metalloproteases ('zincins'), catalytic domain"/>
    <property type="match status" value="1"/>
</dbReference>
<organism evidence="3 4">
    <name type="scientific">Floridaenema aerugineum BLCC-F46</name>
    <dbReference type="NCBI Taxonomy" id="3153654"/>
    <lineage>
        <taxon>Bacteria</taxon>
        <taxon>Bacillati</taxon>
        <taxon>Cyanobacteriota</taxon>
        <taxon>Cyanophyceae</taxon>
        <taxon>Oscillatoriophycideae</taxon>
        <taxon>Aerosakkonematales</taxon>
        <taxon>Aerosakkonemataceae</taxon>
        <taxon>Floridanema</taxon>
        <taxon>Floridanema aerugineum</taxon>
    </lineage>
</organism>
<dbReference type="InterPro" id="IPR032534">
    <property type="entry name" value="EcxA_zinc-bd"/>
</dbReference>
<proteinExistence type="predicted"/>
<sequence length="897" mass="102606">MIHWLTTLSVCTVYLYNLLLGNNQLLLTQGVNFYLQQLNALPAIENISSADFFFKDSKLEKFQRFSEVVRDTDKLEGLFTLYRSLEDDQIYLEIQPEQLNKNYLGTVTLESGIGESGIYSGLALQDFLFYFRRVNNSIHFVIRNVNFRATSEKPEQKALNRSFSDSVLYAVPIVSISSHRKAILINLGDLLMQDFAGLTPLLKNSLFADYQLAENKSYFGAVNSFAENIEINSVYNFSANQGANLITLPDSRSLTLKVHYSFSQLPENNGYIPRIADERVGYFITAYQDLSNYNSSESFVRYINRWHLEPSVTDAPLSAPKKPIVFWIENAVPLEYRDAIREGVLMWNKAFEKAGFLNAIQVQQMPDDADWHPADVRYNTIRWFNSIDAFFAKAPTRVNPLTGEILDADIIVDANMVRSLQPEYRTLIEGSSNNQNSCNLTNYNTQLIEDDRCYGIESSLQAAIGATALSMLQNSALDNEKMQEYVHQYLRSLIAHEVGHALGLRHNFHGSTMLSPQELNNIEITHSKGLVSSVMDYLPVNLAPQGIAQGDYFPATIGPYDEWAIMYGYKPSNFESIGAIIPEAEKPFLEQIVGSSQQPELAYATDEDIWDINPNANVWDMSNDVLVYSQWQMDNARLMWQKLDKKYPIKGESYSQLRTVFDKILMYYFRNANLIVDYIGGQTFRRNYALDVNNWAFVPTNLAKQRQALATLNEYIFAEDAFEFSPQLLNQLAPSRWNHWGNPVPISRLDYPIHDRILRVQSTILRSLLDGDRLHRLLDIELKTLPGEALTIPELFDTLQNSIWTEILGKEELISISSIRRSLQREHLDILLEMVLRKTEVPEDGRTLAWYELRQLQKALSAKLKKLGEQLDIYTVAHLEEVSDRITKTLNASLVSR</sequence>